<evidence type="ECO:0000313" key="2">
    <source>
        <dbReference type="Proteomes" id="UP001147752"/>
    </source>
</evidence>
<dbReference type="Proteomes" id="UP001147752">
    <property type="component" value="Unassembled WGS sequence"/>
</dbReference>
<evidence type="ECO:0000313" key="1">
    <source>
        <dbReference type="EMBL" id="KAJ5360775.1"/>
    </source>
</evidence>
<reference evidence="1" key="1">
    <citation type="submission" date="2022-12" db="EMBL/GenBank/DDBJ databases">
        <authorList>
            <person name="Petersen C."/>
        </authorList>
    </citation>
    <scope>NUCLEOTIDE SEQUENCE</scope>
    <source>
        <strain evidence="1">IBT 3081</strain>
    </source>
</reference>
<accession>A0A9W9UZE0</accession>
<dbReference type="GeneID" id="81466872"/>
<organism evidence="1 2">
    <name type="scientific">Penicillium concentricum</name>
    <dbReference type="NCBI Taxonomy" id="293559"/>
    <lineage>
        <taxon>Eukaryota</taxon>
        <taxon>Fungi</taxon>
        <taxon>Dikarya</taxon>
        <taxon>Ascomycota</taxon>
        <taxon>Pezizomycotina</taxon>
        <taxon>Eurotiomycetes</taxon>
        <taxon>Eurotiomycetidae</taxon>
        <taxon>Eurotiales</taxon>
        <taxon>Aspergillaceae</taxon>
        <taxon>Penicillium</taxon>
    </lineage>
</organism>
<sequence length="90" mass="10202">MEDCDDISAVTEAVDALEIFRIHHEANTARAEFKYKITTLSTRLNKCDGTIVKSMLCRQPPCTSSTKCVVALFLSSVLLRQQTDYTSWQR</sequence>
<reference evidence="1" key="2">
    <citation type="journal article" date="2023" name="IMA Fungus">
        <title>Comparative genomic study of the Penicillium genus elucidates a diverse pangenome and 15 lateral gene transfer events.</title>
        <authorList>
            <person name="Petersen C."/>
            <person name="Sorensen T."/>
            <person name="Nielsen M.R."/>
            <person name="Sondergaard T.E."/>
            <person name="Sorensen J.L."/>
            <person name="Fitzpatrick D.A."/>
            <person name="Frisvad J.C."/>
            <person name="Nielsen K.L."/>
        </authorList>
    </citation>
    <scope>NUCLEOTIDE SEQUENCE</scope>
    <source>
        <strain evidence="1">IBT 3081</strain>
    </source>
</reference>
<gene>
    <name evidence="1" type="ORF">N7517_009966</name>
</gene>
<name>A0A9W9UZE0_9EURO</name>
<protein>
    <submittedName>
        <fullName evidence="1">Uncharacterized protein</fullName>
    </submittedName>
</protein>
<dbReference type="AlphaFoldDB" id="A0A9W9UZE0"/>
<comment type="caution">
    <text evidence="1">The sequence shown here is derived from an EMBL/GenBank/DDBJ whole genome shotgun (WGS) entry which is preliminary data.</text>
</comment>
<keyword evidence="2" id="KW-1185">Reference proteome</keyword>
<proteinExistence type="predicted"/>
<dbReference type="RefSeq" id="XP_056576261.1">
    <property type="nucleotide sequence ID" value="XM_056727689.1"/>
</dbReference>
<dbReference type="EMBL" id="JAPZBT010000004">
    <property type="protein sequence ID" value="KAJ5360775.1"/>
    <property type="molecule type" value="Genomic_DNA"/>
</dbReference>